<dbReference type="STRING" id="418495.SAMN05216215_10947"/>
<reference evidence="4" key="1">
    <citation type="submission" date="2016-10" db="EMBL/GenBank/DDBJ databases">
        <authorList>
            <person name="Varghese N."/>
            <person name="Submissions S."/>
        </authorList>
    </citation>
    <scope>NUCLEOTIDE SEQUENCE [LARGE SCALE GENOMIC DNA]</scope>
    <source>
        <strain evidence="4">CGMCC 4.3530</strain>
    </source>
</reference>
<sequence length="352" mass="36772">MPVSEPSGELWSKVKPLTEWPDTNEDMVGAMYFALLDSAAAFAGLNEAGIEAVWEAWQDPAGGQFVSVLTWEINLGVGVAGQMVQLGGLAGAFAADVKNAKQYIQNIIALNTVPYEAAGAVPFIGDDAQERIVKQVASWINNHLNGLLGGIANRRDVDHAAIVAELGEGRNLLERGQDLLTDNAELVNKVSDVVGDISTTLGLASDAVGVSKHPIAVAASEALGKASLGTGVVALGGHALADTAGADVAEETLIWDWRAVNFGVRNVPFGTTLVVSEQVLAEAATPDEGPPTYFNDLESYWVPENPLQVALKGTPLGIVVPFANAAGDGIAADNESQGARDESRARDRVGAR</sequence>
<proteinExistence type="predicted"/>
<gene>
    <name evidence="3" type="ORF">SAMN05216215_10947</name>
</gene>
<evidence type="ECO:0000256" key="1">
    <source>
        <dbReference type="SAM" id="MobiDB-lite"/>
    </source>
</evidence>
<dbReference type="Pfam" id="PF25547">
    <property type="entry name" value="WXG100_2"/>
    <property type="match status" value="1"/>
</dbReference>
<evidence type="ECO:0000259" key="2">
    <source>
        <dbReference type="Pfam" id="PF25547"/>
    </source>
</evidence>
<organism evidence="3 4">
    <name type="scientific">Saccharopolyspora shandongensis</name>
    <dbReference type="NCBI Taxonomy" id="418495"/>
    <lineage>
        <taxon>Bacteria</taxon>
        <taxon>Bacillati</taxon>
        <taxon>Actinomycetota</taxon>
        <taxon>Actinomycetes</taxon>
        <taxon>Pseudonocardiales</taxon>
        <taxon>Pseudonocardiaceae</taxon>
        <taxon>Saccharopolyspora</taxon>
    </lineage>
</organism>
<dbReference type="EMBL" id="FNOK01000094">
    <property type="protein sequence ID" value="SDZ54196.1"/>
    <property type="molecule type" value="Genomic_DNA"/>
</dbReference>
<dbReference type="AlphaFoldDB" id="A0A1H3TVI1"/>
<keyword evidence="4" id="KW-1185">Reference proteome</keyword>
<feature type="domain" description="Outer membrane channel protein CpnT-like N-terminal" evidence="2">
    <location>
        <begin position="3"/>
        <end position="138"/>
    </location>
</feature>
<dbReference type="RefSeq" id="WP_143061349.1">
    <property type="nucleotide sequence ID" value="NZ_FNOK01000094.1"/>
</dbReference>
<dbReference type="OrthoDB" id="4140785at2"/>
<protein>
    <recommendedName>
        <fullName evidence="2">Outer membrane channel protein CpnT-like N-terminal domain-containing protein</fullName>
    </recommendedName>
</protein>
<evidence type="ECO:0000313" key="4">
    <source>
        <dbReference type="Proteomes" id="UP000199529"/>
    </source>
</evidence>
<dbReference type="InterPro" id="IPR057746">
    <property type="entry name" value="CpnT-like_N"/>
</dbReference>
<feature type="compositionally biased region" description="Basic and acidic residues" evidence="1">
    <location>
        <begin position="338"/>
        <end position="352"/>
    </location>
</feature>
<accession>A0A1H3TVI1</accession>
<feature type="region of interest" description="Disordered" evidence="1">
    <location>
        <begin position="330"/>
        <end position="352"/>
    </location>
</feature>
<evidence type="ECO:0000313" key="3">
    <source>
        <dbReference type="EMBL" id="SDZ54196.1"/>
    </source>
</evidence>
<dbReference type="Proteomes" id="UP000199529">
    <property type="component" value="Unassembled WGS sequence"/>
</dbReference>
<name>A0A1H3TVI1_9PSEU</name>